<protein>
    <submittedName>
        <fullName evidence="3">Syntaxin binding protein 1</fullName>
    </submittedName>
</protein>
<dbReference type="Proteomes" id="UP000192257">
    <property type="component" value="Unassembled WGS sequence"/>
</dbReference>
<feature type="region of interest" description="Disordered" evidence="2">
    <location>
        <begin position="461"/>
        <end position="483"/>
    </location>
</feature>
<dbReference type="InterPro" id="IPR036045">
    <property type="entry name" value="Sec1-like_sf"/>
</dbReference>
<dbReference type="VEuPathDB" id="TriTrypDB:TM35_000021470"/>
<organism evidence="3 4">
    <name type="scientific">Trypanosoma theileri</name>
    <dbReference type="NCBI Taxonomy" id="67003"/>
    <lineage>
        <taxon>Eukaryota</taxon>
        <taxon>Discoba</taxon>
        <taxon>Euglenozoa</taxon>
        <taxon>Kinetoplastea</taxon>
        <taxon>Metakinetoplastina</taxon>
        <taxon>Trypanosomatida</taxon>
        <taxon>Trypanosomatidae</taxon>
        <taxon>Trypanosoma</taxon>
    </lineage>
</organism>
<dbReference type="AlphaFoldDB" id="A0A1X0P7K8"/>
<sequence length="651" mass="72227">MPIQSEPGRASGIRGCVRSYLFQQMLDAVPGSFKILICDSTATRILNSCMRVHELMEHGVTLLEDLMTPRQPIINSPAIYFFVPEDASVNRIIEEWSVKDPYKEIHIFALNNTPDRFLQQLAQSRMASKVKSYKDMMLDFSAPETLVFHLNMQNEIPQFFSPVLPPSRELVLDIAASRLLSVFHTLNNGVPVIRYQGRSNICEAFAKTFLSKFAKLCHDIPEFKNGSDGSNNPIVIILDRSFDSVAALIHDRTYQSLLEDLMPLENNMYEQSFKNRLGEESKRQFVLDEEDLYWCQYRHRFFAHCLQELPTTLKKLHQENPTLAQGVTQAANVAELGSAVRALPEFQEKQGKLSLHIDICTKLMAIYRENRLAEVCEVEQDIAAGRKNFKTNFENVRRLVKDLTIPQSVRLRLSLLLAAGSDTTEFSQMKKQQLIQESGIMGDVSQFANIDRITSRVGKLRKESAEMDQKKKMGSSATGDAEGLDGDPFINQAYLIMEALAKNTLSTADYPVLNSPYESMMSAGGTGMHGDSAGGKKTLRMGLALAAMRRDASLGAEDGNGGGGGGKFSLTLSSPRNTGKKTGILELAGGAEGSVTLTSNQRIVVFVLGGVTCGEMRAAYEISKKLGREVIIGGTSILRPEVFIKELNDLK</sequence>
<dbReference type="STRING" id="67003.A0A1X0P7K8"/>
<dbReference type="Gene3D" id="3.90.830.10">
    <property type="entry name" value="Syntaxin Binding Protein 1, Chain A, domain 2"/>
    <property type="match status" value="1"/>
</dbReference>
<keyword evidence="4" id="KW-1185">Reference proteome</keyword>
<proteinExistence type="inferred from homology"/>
<dbReference type="SUPFAM" id="SSF56815">
    <property type="entry name" value="Sec1/munc18-like (SM) proteins"/>
    <property type="match status" value="1"/>
</dbReference>
<dbReference type="InterPro" id="IPR043127">
    <property type="entry name" value="Sec-1-like_dom3a"/>
</dbReference>
<dbReference type="PANTHER" id="PTHR11679">
    <property type="entry name" value="VESICLE PROTEIN SORTING-ASSOCIATED"/>
    <property type="match status" value="1"/>
</dbReference>
<feature type="compositionally biased region" description="Basic and acidic residues" evidence="2">
    <location>
        <begin position="461"/>
        <end position="471"/>
    </location>
</feature>
<comment type="similarity">
    <text evidence="1">Belongs to the STXBP/unc-18/SEC1 family.</text>
</comment>
<dbReference type="Gene3D" id="3.40.50.2060">
    <property type="match status" value="1"/>
</dbReference>
<reference evidence="3 4" key="1">
    <citation type="submission" date="2017-03" db="EMBL/GenBank/DDBJ databases">
        <title>An alternative strategy for trypanosome survival in the mammalian bloodstream revealed through genome and transcriptome analysis of the ubiquitous bovine parasite Trypanosoma (Megatrypanum) theileri.</title>
        <authorList>
            <person name="Kelly S."/>
            <person name="Ivens A."/>
            <person name="Mott A."/>
            <person name="O'Neill E."/>
            <person name="Emms D."/>
            <person name="Macleod O."/>
            <person name="Voorheis P."/>
            <person name="Matthews J."/>
            <person name="Matthews K."/>
            <person name="Carrington M."/>
        </authorList>
    </citation>
    <scope>NUCLEOTIDE SEQUENCE [LARGE SCALE GENOMIC DNA]</scope>
    <source>
        <strain evidence="3">Edinburgh</strain>
    </source>
</reference>
<dbReference type="EMBL" id="NBCO01000002">
    <property type="protein sequence ID" value="ORC92821.1"/>
    <property type="molecule type" value="Genomic_DNA"/>
</dbReference>
<dbReference type="InterPro" id="IPR043154">
    <property type="entry name" value="Sec-1-like_dom1"/>
</dbReference>
<dbReference type="Pfam" id="PF00995">
    <property type="entry name" value="Sec1"/>
    <property type="match status" value="1"/>
</dbReference>
<dbReference type="Gene3D" id="1.25.40.60">
    <property type="match status" value="1"/>
</dbReference>
<dbReference type="PIRSF" id="PIRSF005715">
    <property type="entry name" value="VPS45_Sec1"/>
    <property type="match status" value="1"/>
</dbReference>
<dbReference type="InterPro" id="IPR001619">
    <property type="entry name" value="Sec1-like"/>
</dbReference>
<evidence type="ECO:0000313" key="4">
    <source>
        <dbReference type="Proteomes" id="UP000192257"/>
    </source>
</evidence>
<evidence type="ECO:0000256" key="1">
    <source>
        <dbReference type="ARBA" id="ARBA00009884"/>
    </source>
</evidence>
<dbReference type="GO" id="GO:0016192">
    <property type="term" value="P:vesicle-mediated transport"/>
    <property type="evidence" value="ECO:0007669"/>
    <property type="project" value="InterPro"/>
</dbReference>
<name>A0A1X0P7K8_9TRYP</name>
<evidence type="ECO:0000313" key="3">
    <source>
        <dbReference type="EMBL" id="ORC92821.1"/>
    </source>
</evidence>
<dbReference type="RefSeq" id="XP_028886887.1">
    <property type="nucleotide sequence ID" value="XM_029021465.1"/>
</dbReference>
<dbReference type="Gene3D" id="3.40.50.1910">
    <property type="match status" value="1"/>
</dbReference>
<evidence type="ECO:0000256" key="2">
    <source>
        <dbReference type="SAM" id="MobiDB-lite"/>
    </source>
</evidence>
<dbReference type="InterPro" id="IPR027482">
    <property type="entry name" value="Sec1-like_dom2"/>
</dbReference>
<accession>A0A1X0P7K8</accession>
<dbReference type="OrthoDB" id="2228at2759"/>
<dbReference type="GeneID" id="39981245"/>
<gene>
    <name evidence="3" type="ORF">TM35_000021470</name>
</gene>
<comment type="caution">
    <text evidence="3">The sequence shown here is derived from an EMBL/GenBank/DDBJ whole genome shotgun (WGS) entry which is preliminary data.</text>
</comment>